<keyword evidence="1" id="KW-0812">Transmembrane</keyword>
<gene>
    <name evidence="2" type="ORF">HYG81_17685</name>
</gene>
<accession>A0A7D6GZI4</accession>
<protein>
    <submittedName>
        <fullName evidence="2">Uncharacterized protein</fullName>
    </submittedName>
</protein>
<proteinExistence type="predicted"/>
<reference evidence="2 3" key="1">
    <citation type="submission" date="2020-07" db="EMBL/GenBank/DDBJ databases">
        <title>Natrinema (YPL30) sp. nov. and Haloterrigena xxxxxx (YPL8) sp. nov., isolated from a salt mine.</title>
        <authorList>
            <person name="Cui H."/>
        </authorList>
    </citation>
    <scope>NUCLEOTIDE SEQUENCE [LARGE SCALE GENOMIC DNA]</scope>
    <source>
        <strain evidence="2 3">YPL13</strain>
    </source>
</reference>
<sequence length="69" mass="7329">MTWAATAAFGLLSVGTGAFIYVLVANLEPQPEYPELMTDLLRFFGIAIAVAALGIGLVFLVAAGYAYTW</sequence>
<keyword evidence="3" id="KW-1185">Reference proteome</keyword>
<dbReference type="OrthoDB" id="182165at2157"/>
<keyword evidence="1" id="KW-0472">Membrane</keyword>
<dbReference type="RefSeq" id="WP_180841066.1">
    <property type="nucleotide sequence ID" value="NZ_CP059154.1"/>
</dbReference>
<dbReference type="GeneID" id="56145076"/>
<feature type="transmembrane region" description="Helical" evidence="1">
    <location>
        <begin position="41"/>
        <end position="67"/>
    </location>
</feature>
<name>A0A7D6GZI4_9EURY</name>
<evidence type="ECO:0000256" key="1">
    <source>
        <dbReference type="SAM" id="Phobius"/>
    </source>
</evidence>
<dbReference type="KEGG" id="nay:HYG81_17685"/>
<dbReference type="EMBL" id="CP059154">
    <property type="protein sequence ID" value="QLK25885.1"/>
    <property type="molecule type" value="Genomic_DNA"/>
</dbReference>
<evidence type="ECO:0000313" key="2">
    <source>
        <dbReference type="EMBL" id="QLK25885.1"/>
    </source>
</evidence>
<dbReference type="AlphaFoldDB" id="A0A7D6GZI4"/>
<keyword evidence="1" id="KW-1133">Transmembrane helix</keyword>
<organism evidence="2 3">
    <name type="scientific">Natrinema zhouii</name>
    <dbReference type="NCBI Taxonomy" id="1710539"/>
    <lineage>
        <taxon>Archaea</taxon>
        <taxon>Methanobacteriati</taxon>
        <taxon>Methanobacteriota</taxon>
        <taxon>Stenosarchaea group</taxon>
        <taxon>Halobacteria</taxon>
        <taxon>Halobacteriales</taxon>
        <taxon>Natrialbaceae</taxon>
        <taxon>Natrinema</taxon>
    </lineage>
</organism>
<evidence type="ECO:0000313" key="3">
    <source>
        <dbReference type="Proteomes" id="UP000510869"/>
    </source>
</evidence>
<dbReference type="Proteomes" id="UP000510869">
    <property type="component" value="Chromosome"/>
</dbReference>